<name>Q3SKS9_THIDA</name>
<sequence>MRRLRILTWHVHGSYLHYLTQVPHDFYVLSRPERPPGYVGRFGHFPWGDNVHDMPVAAVADESFDCILFQNAQHYREDQHAILSAAQRRVPRIFLEHDPPRQSPTDTRHPVDDPDTLLVHVTAFNRLMWDNGRTPTRVVEHGVIAPTGAAYEGSLLKGLVVVNHIAQRGRRLGLDVFEAARAQIPLDLVGMGSAELGGLGEVRHDALPAFAARYRFFFNPIRYTSLGLAVIEAMMLGLPVVALATTEMTTVIENGVSGYVDTEPQRLVERMETLLAEPELARRLGENARRYALERFGIGRFVDDWCDVLGTVCGTPRLAPGLRQGVKGTC</sequence>
<reference evidence="2 3" key="1">
    <citation type="journal article" date="2006" name="J. Bacteriol.">
        <title>The genome sequence of the obligately chemolithoautotrophic, facultatively anaerobic bacterium Thiobacillus denitrificans.</title>
        <authorList>
            <person name="Beller H.R."/>
            <person name="Chain P.S."/>
            <person name="Letain T.E."/>
            <person name="Chakicherla A."/>
            <person name="Larimer F.W."/>
            <person name="Richardson P.M."/>
            <person name="Coleman M.A."/>
            <person name="Wood A.P."/>
            <person name="Kelly D.P."/>
        </authorList>
    </citation>
    <scope>NUCLEOTIDE SEQUENCE [LARGE SCALE GENOMIC DNA]</scope>
    <source>
        <strain evidence="2 3">ATCC 25259</strain>
    </source>
</reference>
<evidence type="ECO:0000313" key="2">
    <source>
        <dbReference type="EMBL" id="AAZ96696.1"/>
    </source>
</evidence>
<dbReference type="GO" id="GO:0016757">
    <property type="term" value="F:glycosyltransferase activity"/>
    <property type="evidence" value="ECO:0007669"/>
    <property type="project" value="InterPro"/>
</dbReference>
<keyword evidence="2" id="KW-0808">Transferase</keyword>
<dbReference type="InterPro" id="IPR001296">
    <property type="entry name" value="Glyco_trans_1"/>
</dbReference>
<dbReference type="RefSeq" id="WP_011311255.1">
    <property type="nucleotide sequence ID" value="NC_007404.1"/>
</dbReference>
<organism evidence="2 3">
    <name type="scientific">Thiobacillus denitrificans (strain ATCC 25259 / T1)</name>
    <dbReference type="NCBI Taxonomy" id="292415"/>
    <lineage>
        <taxon>Bacteria</taxon>
        <taxon>Pseudomonadati</taxon>
        <taxon>Pseudomonadota</taxon>
        <taxon>Betaproteobacteria</taxon>
        <taxon>Nitrosomonadales</taxon>
        <taxon>Thiobacillaceae</taxon>
        <taxon>Thiobacillus</taxon>
    </lineage>
</organism>
<dbReference type="STRING" id="292415.Tbd_0743"/>
<dbReference type="eggNOG" id="COG0438">
    <property type="taxonomic scope" value="Bacteria"/>
</dbReference>
<dbReference type="AlphaFoldDB" id="Q3SKS9"/>
<evidence type="ECO:0000259" key="1">
    <source>
        <dbReference type="Pfam" id="PF00534"/>
    </source>
</evidence>
<dbReference type="Gene3D" id="3.40.50.2000">
    <property type="entry name" value="Glycogen Phosphorylase B"/>
    <property type="match status" value="1"/>
</dbReference>
<dbReference type="EMBL" id="CP000116">
    <property type="protein sequence ID" value="AAZ96696.1"/>
    <property type="molecule type" value="Genomic_DNA"/>
</dbReference>
<gene>
    <name evidence="2" type="ordered locus">Tbd_0743</name>
</gene>
<feature type="domain" description="Glycosyl transferase family 1" evidence="1">
    <location>
        <begin position="199"/>
        <end position="290"/>
    </location>
</feature>
<dbReference type="PANTHER" id="PTHR12526:SF627">
    <property type="entry name" value="D-RHAMNOSYLTRANSFERASE WBPZ"/>
    <property type="match status" value="1"/>
</dbReference>
<proteinExistence type="predicted"/>
<accession>Q3SKS9</accession>
<dbReference type="Proteomes" id="UP000008291">
    <property type="component" value="Chromosome"/>
</dbReference>
<keyword evidence="3" id="KW-1185">Reference proteome</keyword>
<evidence type="ECO:0000313" key="3">
    <source>
        <dbReference type="Proteomes" id="UP000008291"/>
    </source>
</evidence>
<dbReference type="PANTHER" id="PTHR12526">
    <property type="entry name" value="GLYCOSYLTRANSFERASE"/>
    <property type="match status" value="1"/>
</dbReference>
<dbReference type="CDD" id="cd03801">
    <property type="entry name" value="GT4_PimA-like"/>
    <property type="match status" value="1"/>
</dbReference>
<dbReference type="OrthoDB" id="9794513at2"/>
<protein>
    <submittedName>
        <fullName evidence="2">Glycosyltransferase</fullName>
    </submittedName>
</protein>
<dbReference type="HOGENOM" id="CLU_075562_0_0_4"/>
<dbReference type="Pfam" id="PF00534">
    <property type="entry name" value="Glycos_transf_1"/>
    <property type="match status" value="1"/>
</dbReference>
<dbReference type="KEGG" id="tbd:Tbd_0743"/>
<dbReference type="SUPFAM" id="SSF53756">
    <property type="entry name" value="UDP-Glycosyltransferase/glycogen phosphorylase"/>
    <property type="match status" value="1"/>
</dbReference>
<dbReference type="CAZy" id="GT4">
    <property type="family name" value="Glycosyltransferase Family 4"/>
</dbReference>